<comment type="caution">
    <text evidence="4">The sequence shown here is derived from an EMBL/GenBank/DDBJ whole genome shotgun (WGS) entry which is preliminary data.</text>
</comment>
<dbReference type="InterPro" id="IPR010733">
    <property type="entry name" value="DUF1308"/>
</dbReference>
<evidence type="ECO:0000256" key="1">
    <source>
        <dbReference type="ARBA" id="ARBA00006588"/>
    </source>
</evidence>
<sequence length="418" mass="45661">MDQEEILIKRLGEKVVDGEKLMGIVSSMNNIKGVEKLKKKIKQEVSFMLKVVKSKEAKKEHLLCTNLHHFQALVSCITGSCSCVAVLETFVLKKADGILKRICVDIVAEKGQQWVKVIARNPKALSQLSTGEGEFGQRSIVDHAVEYLECAHQHPHLFKTPKVVFAFACGIEKTLADRLALLGIIVSGRRLENCELPLQEPQCDNMPTCVSKNCADVSCSMLSSGTGSVIDCTHGGEKLNLDVTAMLAYVSGLTNGRCNFEFKEPILTQQAEWERARPVKPVLDQLFEGKSLFCCESAIKDFKSILSTLGGPGEVDRANELLTHVTVVPDMASAHAEARLKLGGKIKQRSLAVFSTGDALRAVTVSANEGFIRAAKSQGVEFAVFLHESRALTEGKEHDAKVLVLPCVQQLSTDADRS</sequence>
<name>A0A2J7QUU5_9NEOP</name>
<feature type="domain" description="DUF1308" evidence="2">
    <location>
        <begin position="239"/>
        <end position="401"/>
    </location>
</feature>
<evidence type="ECO:0000259" key="3">
    <source>
        <dbReference type="Pfam" id="PF18474"/>
    </source>
</evidence>
<dbReference type="Proteomes" id="UP000235965">
    <property type="component" value="Unassembled WGS sequence"/>
</dbReference>
<dbReference type="STRING" id="105785.A0A2J7QUU5"/>
<accession>A0A2J7QUU5</accession>
<protein>
    <submittedName>
        <fullName evidence="4">UPF0415 protein C7orf25-like protein</fullName>
    </submittedName>
</protein>
<keyword evidence="5" id="KW-1185">Reference proteome</keyword>
<gene>
    <name evidence="4" type="ORF">B7P43_G10094</name>
</gene>
<evidence type="ECO:0000259" key="2">
    <source>
        <dbReference type="Pfam" id="PF07000"/>
    </source>
</evidence>
<reference evidence="4 5" key="1">
    <citation type="submission" date="2017-12" db="EMBL/GenBank/DDBJ databases">
        <title>Hemimetabolous genomes reveal molecular basis of termite eusociality.</title>
        <authorList>
            <person name="Harrison M.C."/>
            <person name="Jongepier E."/>
            <person name="Robertson H.M."/>
            <person name="Arning N."/>
            <person name="Bitard-Feildel T."/>
            <person name="Chao H."/>
            <person name="Childers C.P."/>
            <person name="Dinh H."/>
            <person name="Doddapaneni H."/>
            <person name="Dugan S."/>
            <person name="Gowin J."/>
            <person name="Greiner C."/>
            <person name="Han Y."/>
            <person name="Hu H."/>
            <person name="Hughes D.S.T."/>
            <person name="Huylmans A.-K."/>
            <person name="Kemena C."/>
            <person name="Kremer L.P.M."/>
            <person name="Lee S.L."/>
            <person name="Lopez-Ezquerra A."/>
            <person name="Mallet L."/>
            <person name="Monroy-Kuhn J.M."/>
            <person name="Moser A."/>
            <person name="Murali S.C."/>
            <person name="Muzny D.M."/>
            <person name="Otani S."/>
            <person name="Piulachs M.-D."/>
            <person name="Poelchau M."/>
            <person name="Qu J."/>
            <person name="Schaub F."/>
            <person name="Wada-Katsumata A."/>
            <person name="Worley K.C."/>
            <person name="Xie Q."/>
            <person name="Ylla G."/>
            <person name="Poulsen M."/>
            <person name="Gibbs R.A."/>
            <person name="Schal C."/>
            <person name="Richards S."/>
            <person name="Belles X."/>
            <person name="Korb J."/>
            <person name="Bornberg-Bauer E."/>
        </authorList>
    </citation>
    <scope>NUCLEOTIDE SEQUENCE [LARGE SCALE GENOMIC DNA]</scope>
    <source>
        <tissue evidence="4">Whole body</tissue>
    </source>
</reference>
<proteinExistence type="inferred from homology"/>
<dbReference type="Pfam" id="PF07000">
    <property type="entry name" value="DUF1308"/>
    <property type="match status" value="1"/>
</dbReference>
<organism evidence="4 5">
    <name type="scientific">Cryptotermes secundus</name>
    <dbReference type="NCBI Taxonomy" id="105785"/>
    <lineage>
        <taxon>Eukaryota</taxon>
        <taxon>Metazoa</taxon>
        <taxon>Ecdysozoa</taxon>
        <taxon>Arthropoda</taxon>
        <taxon>Hexapoda</taxon>
        <taxon>Insecta</taxon>
        <taxon>Pterygota</taxon>
        <taxon>Neoptera</taxon>
        <taxon>Polyneoptera</taxon>
        <taxon>Dictyoptera</taxon>
        <taxon>Blattodea</taxon>
        <taxon>Blattoidea</taxon>
        <taxon>Termitoidae</taxon>
        <taxon>Kalotermitidae</taxon>
        <taxon>Cryptotermitinae</taxon>
        <taxon>Cryptotermes</taxon>
    </lineage>
</organism>
<dbReference type="PANTHER" id="PTHR13379">
    <property type="entry name" value="UNCHARACTERIZED DUF1308"/>
    <property type="match status" value="1"/>
</dbReference>
<evidence type="ECO:0000313" key="4">
    <source>
        <dbReference type="EMBL" id="PNF32358.1"/>
    </source>
</evidence>
<dbReference type="InParanoid" id="A0A2J7QUU5"/>
<dbReference type="Pfam" id="PF18474">
    <property type="entry name" value="DUF5614"/>
    <property type="match status" value="1"/>
</dbReference>
<dbReference type="PANTHER" id="PTHR13379:SF0">
    <property type="entry name" value="UPF0415 PROTEIN C7ORF25"/>
    <property type="match status" value="1"/>
</dbReference>
<evidence type="ECO:0000313" key="5">
    <source>
        <dbReference type="Proteomes" id="UP000235965"/>
    </source>
</evidence>
<dbReference type="OrthoDB" id="441890at2759"/>
<dbReference type="InterPro" id="IPR041076">
    <property type="entry name" value="DUF5614"/>
</dbReference>
<feature type="domain" description="DUF5614" evidence="3">
    <location>
        <begin position="26"/>
        <end position="188"/>
    </location>
</feature>
<dbReference type="EMBL" id="NEVH01010480">
    <property type="protein sequence ID" value="PNF32358.1"/>
    <property type="molecule type" value="Genomic_DNA"/>
</dbReference>
<dbReference type="FunCoup" id="A0A2J7QUU5">
    <property type="interactions" value="48"/>
</dbReference>
<comment type="similarity">
    <text evidence="1">Belongs to the UPF0415 family.</text>
</comment>
<dbReference type="AlphaFoldDB" id="A0A2J7QUU5"/>